<evidence type="ECO:0000256" key="1">
    <source>
        <dbReference type="ARBA" id="ARBA00023015"/>
    </source>
</evidence>
<evidence type="ECO:0000256" key="4">
    <source>
        <dbReference type="PROSITE-ProRule" id="PRU00169"/>
    </source>
</evidence>
<dbReference type="SUPFAM" id="SSF46689">
    <property type="entry name" value="Homeodomain-like"/>
    <property type="match status" value="2"/>
</dbReference>
<dbReference type="InterPro" id="IPR018060">
    <property type="entry name" value="HTH_AraC"/>
</dbReference>
<dbReference type="CDD" id="cd17536">
    <property type="entry name" value="REC_YesN-like"/>
    <property type="match status" value="1"/>
</dbReference>
<dbReference type="GO" id="GO:0003700">
    <property type="term" value="F:DNA-binding transcription factor activity"/>
    <property type="evidence" value="ECO:0007669"/>
    <property type="project" value="InterPro"/>
</dbReference>
<dbReference type="RefSeq" id="WP_020155860.1">
    <property type="nucleotide sequence ID" value="NZ_QEWE01000025.1"/>
</dbReference>
<dbReference type="Pfam" id="PF12833">
    <property type="entry name" value="HTH_18"/>
    <property type="match status" value="1"/>
</dbReference>
<evidence type="ECO:0000313" key="8">
    <source>
        <dbReference type="Proteomes" id="UP000257014"/>
    </source>
</evidence>
<evidence type="ECO:0000313" key="7">
    <source>
        <dbReference type="EMBL" id="REJ26448.1"/>
    </source>
</evidence>
<keyword evidence="2 7" id="KW-0238">DNA-binding</keyword>
<protein>
    <submittedName>
        <fullName evidence="7">DNA-binding response regulator</fullName>
    </submittedName>
</protein>
<feature type="domain" description="HTH araC/xylS-type" evidence="5">
    <location>
        <begin position="160"/>
        <end position="258"/>
    </location>
</feature>
<evidence type="ECO:0000259" key="6">
    <source>
        <dbReference type="PROSITE" id="PS50110"/>
    </source>
</evidence>
<dbReference type="InterPro" id="IPR001789">
    <property type="entry name" value="Sig_transdc_resp-reg_receiver"/>
</dbReference>
<dbReference type="AlphaFoldDB" id="A0A3E0K1B6"/>
<sequence>MYKVLIIEDEDIIRNGLKYSFDWLSLDLIVVGDCRNGEEGLKGIAELHPDIVLLDINMPIKNGIDVLRESEGKYVFSTIIISGYDEFAYAQQAVKYGVTEYLLKPADQEQLMNALEKAKEQVELRKKFEMIKRNIKNPENLNLIKSEILTDNGQTSKYVASAIRYIKENYPKKISMNDLVEPLGMSITFLNKKFREETGYTFNEFLNLYRIQKSIELIKEGKMKITAIALSVGFSDYRYFNKVFKKYTTMLPSEFHDYFQKKNQLGSG</sequence>
<organism evidence="7 8">
    <name type="scientific">Caldibacillus debilis</name>
    <dbReference type="NCBI Taxonomy" id="301148"/>
    <lineage>
        <taxon>Bacteria</taxon>
        <taxon>Bacillati</taxon>
        <taxon>Bacillota</taxon>
        <taxon>Bacilli</taxon>
        <taxon>Bacillales</taxon>
        <taxon>Bacillaceae</taxon>
        <taxon>Caldibacillus</taxon>
    </lineage>
</organism>
<dbReference type="Gene3D" id="1.10.10.60">
    <property type="entry name" value="Homeodomain-like"/>
    <property type="match status" value="2"/>
</dbReference>
<evidence type="ECO:0000256" key="3">
    <source>
        <dbReference type="ARBA" id="ARBA00023163"/>
    </source>
</evidence>
<keyword evidence="3" id="KW-0804">Transcription</keyword>
<accession>A0A3E0K1B6</accession>
<dbReference type="InterPro" id="IPR009057">
    <property type="entry name" value="Homeodomain-like_sf"/>
</dbReference>
<dbReference type="Proteomes" id="UP000257014">
    <property type="component" value="Unassembled WGS sequence"/>
</dbReference>
<dbReference type="InterPro" id="IPR011006">
    <property type="entry name" value="CheY-like_superfamily"/>
</dbReference>
<dbReference type="GO" id="GO:0000160">
    <property type="term" value="P:phosphorelay signal transduction system"/>
    <property type="evidence" value="ECO:0007669"/>
    <property type="project" value="InterPro"/>
</dbReference>
<keyword evidence="1" id="KW-0805">Transcription regulation</keyword>
<evidence type="ECO:0000256" key="2">
    <source>
        <dbReference type="ARBA" id="ARBA00023125"/>
    </source>
</evidence>
<comment type="caution">
    <text evidence="7">The sequence shown here is derived from an EMBL/GenBank/DDBJ whole genome shotgun (WGS) entry which is preliminary data.</text>
</comment>
<dbReference type="Gene3D" id="3.40.50.2300">
    <property type="match status" value="1"/>
</dbReference>
<dbReference type="Pfam" id="PF00072">
    <property type="entry name" value="Response_reg"/>
    <property type="match status" value="1"/>
</dbReference>
<name>A0A3E0K1B6_9BACI</name>
<dbReference type="SUPFAM" id="SSF52172">
    <property type="entry name" value="CheY-like"/>
    <property type="match status" value="1"/>
</dbReference>
<proteinExistence type="predicted"/>
<dbReference type="PANTHER" id="PTHR43280:SF34">
    <property type="entry name" value="ARAC-FAMILY TRANSCRIPTIONAL REGULATOR"/>
    <property type="match status" value="1"/>
</dbReference>
<dbReference type="SMART" id="SM00342">
    <property type="entry name" value="HTH_ARAC"/>
    <property type="match status" value="1"/>
</dbReference>
<reference evidence="7 8" key="1">
    <citation type="submission" date="2018-03" db="EMBL/GenBank/DDBJ databases">
        <authorList>
            <person name="Keele B.F."/>
        </authorList>
    </citation>
    <scope>NUCLEOTIDE SEQUENCE [LARGE SCALE GENOMIC DNA]</scope>
    <source>
        <strain evidence="7">ZCTH4_d</strain>
    </source>
</reference>
<feature type="modified residue" description="4-aspartylphosphate" evidence="4">
    <location>
        <position position="55"/>
    </location>
</feature>
<dbReference type="SMART" id="SM00448">
    <property type="entry name" value="REC"/>
    <property type="match status" value="1"/>
</dbReference>
<dbReference type="PROSITE" id="PS01124">
    <property type="entry name" value="HTH_ARAC_FAMILY_2"/>
    <property type="match status" value="1"/>
</dbReference>
<dbReference type="PROSITE" id="PS50110">
    <property type="entry name" value="RESPONSE_REGULATORY"/>
    <property type="match status" value="1"/>
</dbReference>
<gene>
    <name evidence="7" type="ORF">C6P37_13315</name>
</gene>
<evidence type="ECO:0000259" key="5">
    <source>
        <dbReference type="PROSITE" id="PS01124"/>
    </source>
</evidence>
<keyword evidence="4" id="KW-0597">Phosphoprotein</keyword>
<dbReference type="EMBL" id="QEWE01000025">
    <property type="protein sequence ID" value="REJ26448.1"/>
    <property type="molecule type" value="Genomic_DNA"/>
</dbReference>
<dbReference type="PANTHER" id="PTHR43280">
    <property type="entry name" value="ARAC-FAMILY TRANSCRIPTIONAL REGULATOR"/>
    <property type="match status" value="1"/>
</dbReference>
<feature type="domain" description="Response regulatory" evidence="6">
    <location>
        <begin position="3"/>
        <end position="119"/>
    </location>
</feature>
<dbReference type="GO" id="GO:0043565">
    <property type="term" value="F:sequence-specific DNA binding"/>
    <property type="evidence" value="ECO:0007669"/>
    <property type="project" value="InterPro"/>
</dbReference>